<reference evidence="2" key="1">
    <citation type="journal article" date="2019" name="Int. J. Syst. Evol. Microbiol.">
        <title>The Global Catalogue of Microorganisms (GCM) 10K type strain sequencing project: providing services to taxonomists for standard genome sequencing and annotation.</title>
        <authorList>
            <consortium name="The Broad Institute Genomics Platform"/>
            <consortium name="The Broad Institute Genome Sequencing Center for Infectious Disease"/>
            <person name="Wu L."/>
            <person name="Ma J."/>
        </authorList>
    </citation>
    <scope>NUCLEOTIDE SEQUENCE [LARGE SCALE GENOMIC DNA]</scope>
    <source>
        <strain evidence="2">KCTC 23314</strain>
    </source>
</reference>
<evidence type="ECO:0000313" key="2">
    <source>
        <dbReference type="Proteomes" id="UP000626210"/>
    </source>
</evidence>
<name>A0ABQ3G640_9BURK</name>
<dbReference type="Proteomes" id="UP000626210">
    <property type="component" value="Unassembled WGS sequence"/>
</dbReference>
<evidence type="ECO:0000313" key="1">
    <source>
        <dbReference type="EMBL" id="GHC92373.1"/>
    </source>
</evidence>
<dbReference type="RefSeq" id="WP_189688889.1">
    <property type="nucleotide sequence ID" value="NZ_BMYK01000015.1"/>
</dbReference>
<dbReference type="EMBL" id="BMYK01000015">
    <property type="protein sequence ID" value="GHC92373.1"/>
    <property type="molecule type" value="Genomic_DNA"/>
</dbReference>
<comment type="caution">
    <text evidence="1">The sequence shown here is derived from an EMBL/GenBank/DDBJ whole genome shotgun (WGS) entry which is preliminary data.</text>
</comment>
<accession>A0ABQ3G640</accession>
<proteinExistence type="predicted"/>
<organism evidence="1 2">
    <name type="scientific">Pseudorhodoferax aquiterrae</name>
    <dbReference type="NCBI Taxonomy" id="747304"/>
    <lineage>
        <taxon>Bacteria</taxon>
        <taxon>Pseudomonadati</taxon>
        <taxon>Pseudomonadota</taxon>
        <taxon>Betaproteobacteria</taxon>
        <taxon>Burkholderiales</taxon>
        <taxon>Comamonadaceae</taxon>
    </lineage>
</organism>
<gene>
    <name evidence="1" type="ORF">GCM10007320_42430</name>
</gene>
<sequence>MGAADFLLSPAVQQILQLTLADPARQFSAADLAKLCKLALPQVEETVGHLLAHGVLRRGEPCEGQPETVGIDQGFVFYPELRRIALKSFAAAEPLRAMLQSKFRASVQRAFLLGEDTETGALQLLLVYADLAPEREALDQALRRLLKSGALRQHVQADVVPARRFEALRRGDALHARLAADGCIDISPTGPRKPRAAPAPPMGLLARARRRLGGLGS</sequence>
<protein>
    <submittedName>
        <fullName evidence="1">Uncharacterized protein</fullName>
    </submittedName>
</protein>
<keyword evidence="2" id="KW-1185">Reference proteome</keyword>